<gene>
    <name evidence="2" type="ORF">KSP9073_00440</name>
</gene>
<sequence>MITPRYSPLLPRLAAGTVMTLSMCGSVSALELYKTADTTVNLNINGIGGAFHSQKGYAQSETAEAGGRDWQEGFIKYGLEASHTLSPTQGTLYGNVAWTSSATWGQGDAGGFTTGDERRTHIENLFAGWKSGDLVPALGHDGIDISFGRQYIQVGDGFLISGDSLNFGDGVLGGDLDRGGAYYLAARQSFDNTAVVRLGGDQGWRGDLMWLKSDNRAQARPEMAVGTLEHVDGDNTLGATYIKVLDTDSDYAFLYPDRDDTKVYSVYGHGNAGVKNLFLAGQYAFQDKGNDDSENAWYLEAGWTFDELAWSPYVSYRFSRFSEGYDPLFYGNGRALGTWFQGEVAANYAGPFASNARVHQVTLTLTPAEQLSLGVMAYRFDTIDASQGPRLDGNEIDLYAHWDITDQWWLMPLLGRYKPDESVDSGGSQLGGSGTNYYTQLMVGFNF</sequence>
<evidence type="ECO:0000313" key="2">
    <source>
        <dbReference type="EMBL" id="SPJ32440.1"/>
    </source>
</evidence>
<dbReference type="EMBL" id="ONZI01000001">
    <property type="protein sequence ID" value="SPJ32440.1"/>
    <property type="molecule type" value="Genomic_DNA"/>
</dbReference>
<organism evidence="2 3">
    <name type="scientific">Kushneria phyllosphaerae</name>
    <dbReference type="NCBI Taxonomy" id="2100822"/>
    <lineage>
        <taxon>Bacteria</taxon>
        <taxon>Pseudomonadati</taxon>
        <taxon>Pseudomonadota</taxon>
        <taxon>Gammaproteobacteria</taxon>
        <taxon>Oceanospirillales</taxon>
        <taxon>Halomonadaceae</taxon>
        <taxon>Kushneria</taxon>
    </lineage>
</organism>
<accession>A0A2R8CHT4</accession>
<dbReference type="Proteomes" id="UP000244934">
    <property type="component" value="Unassembled WGS sequence"/>
</dbReference>
<dbReference type="SUPFAM" id="SSF56935">
    <property type="entry name" value="Porins"/>
    <property type="match status" value="1"/>
</dbReference>
<evidence type="ECO:0000256" key="1">
    <source>
        <dbReference type="SAM" id="SignalP"/>
    </source>
</evidence>
<feature type="chain" id="PRO_5015356672" description="Alginate export domain-containing protein" evidence="1">
    <location>
        <begin position="30"/>
        <end position="447"/>
    </location>
</feature>
<keyword evidence="3" id="KW-1185">Reference proteome</keyword>
<protein>
    <recommendedName>
        <fullName evidence="4">Alginate export domain-containing protein</fullName>
    </recommendedName>
</protein>
<keyword evidence="1" id="KW-0732">Signal</keyword>
<proteinExistence type="predicted"/>
<evidence type="ECO:0000313" key="3">
    <source>
        <dbReference type="Proteomes" id="UP000244934"/>
    </source>
</evidence>
<dbReference type="OrthoDB" id="6756628at2"/>
<reference evidence="3" key="1">
    <citation type="submission" date="2018-03" db="EMBL/GenBank/DDBJ databases">
        <authorList>
            <person name="Navarro De La Torre S."/>
        </authorList>
    </citation>
    <scope>NUCLEOTIDE SEQUENCE [LARGE SCALE GENOMIC DNA]</scope>
    <source>
        <strain evidence="3">EAod3</strain>
    </source>
</reference>
<evidence type="ECO:0008006" key="4">
    <source>
        <dbReference type="Google" id="ProtNLM"/>
    </source>
</evidence>
<dbReference type="RefSeq" id="WP_108841311.1">
    <property type="nucleotide sequence ID" value="NZ_ONZI01000001.1"/>
</dbReference>
<name>A0A2R8CHT4_9GAMM</name>
<dbReference type="AlphaFoldDB" id="A0A2R8CHT4"/>
<feature type="signal peptide" evidence="1">
    <location>
        <begin position="1"/>
        <end position="29"/>
    </location>
</feature>